<dbReference type="GO" id="GO:0005730">
    <property type="term" value="C:nucleolus"/>
    <property type="evidence" value="ECO:0007669"/>
    <property type="project" value="TreeGrafter"/>
</dbReference>
<dbReference type="GO" id="GO:0000056">
    <property type="term" value="P:ribosomal small subunit export from nucleus"/>
    <property type="evidence" value="ECO:0007669"/>
    <property type="project" value="TreeGrafter"/>
</dbReference>
<dbReference type="AlphaFoldDB" id="A0AAD5SQD3"/>
<dbReference type="GO" id="GO:0000472">
    <property type="term" value="P:endonucleolytic cleavage to generate mature 5'-end of SSU-rRNA from (SSU-rRNA, 5.8S rRNA, LSU-rRNA)"/>
    <property type="evidence" value="ECO:0007669"/>
    <property type="project" value="TreeGrafter"/>
</dbReference>
<dbReference type="PANTHER" id="PTHR13102">
    <property type="entry name" value="NUCLEOLAR PROTEIN 9"/>
    <property type="match status" value="1"/>
</dbReference>
<gene>
    <name evidence="7" type="primary">NOP9_2</name>
    <name evidence="7" type="ORF">HK100_007668</name>
</gene>
<sequence length="287" mass="32101">MSIPSTETYSWLYTPLGSRIYEKILRCSSTPFKATKKLLHSLHPNYAALAVDKFGSYVVDACWSVADIDAKERIADELSHSKSMLESSFTGKFILKNCRIESFKRDGRQAWIEKISGVDKKKEMFKEFEDIIVATNDEGEVVITTVQDEKNAAAEDSLWTSTTYNDTMAVLGYKVSGSDTKKLQKKKSNSVNKTQGDGENLRVGEEEEAETVDISRKRSANEIDELFKIGGTSLSKKSKKSKRSQEFQPATTVTVAEKGPDIDDVLVAITATTERGLKAENKKRRKE</sequence>
<dbReference type="EMBL" id="JADGJH010003631">
    <property type="protein sequence ID" value="KAJ3089729.1"/>
    <property type="molecule type" value="Genomic_DNA"/>
</dbReference>
<organism evidence="7 8">
    <name type="scientific">Physocladia obscura</name>
    <dbReference type="NCBI Taxonomy" id="109957"/>
    <lineage>
        <taxon>Eukaryota</taxon>
        <taxon>Fungi</taxon>
        <taxon>Fungi incertae sedis</taxon>
        <taxon>Chytridiomycota</taxon>
        <taxon>Chytridiomycota incertae sedis</taxon>
        <taxon>Chytridiomycetes</taxon>
        <taxon>Chytridiales</taxon>
        <taxon>Chytriomycetaceae</taxon>
        <taxon>Physocladia</taxon>
    </lineage>
</organism>
<keyword evidence="2" id="KW-0677">Repeat</keyword>
<dbReference type="SMART" id="SM00025">
    <property type="entry name" value="Pumilio"/>
    <property type="match status" value="1"/>
</dbReference>
<dbReference type="GO" id="GO:0003723">
    <property type="term" value="F:RNA binding"/>
    <property type="evidence" value="ECO:0007669"/>
    <property type="project" value="InterPro"/>
</dbReference>
<dbReference type="InterPro" id="IPR040000">
    <property type="entry name" value="NOP9"/>
</dbReference>
<dbReference type="InterPro" id="IPR001313">
    <property type="entry name" value="Pumilio_RNA-bd_rpt"/>
</dbReference>
<protein>
    <recommendedName>
        <fullName evidence="1">Nucleolar protein 9</fullName>
    </recommendedName>
    <alternativeName>
        <fullName evidence="3 4">Pumilio domain-containing protein NOP9</fullName>
    </alternativeName>
</protein>
<dbReference type="PROSITE" id="PS50302">
    <property type="entry name" value="PUM"/>
    <property type="match status" value="1"/>
</dbReference>
<evidence type="ECO:0000256" key="4">
    <source>
        <dbReference type="ARBA" id="ARBA00031929"/>
    </source>
</evidence>
<dbReference type="GO" id="GO:0000447">
    <property type="term" value="P:endonucleolytic cleavage in ITS1 to separate SSU-rRNA from 5.8S rRNA and LSU-rRNA from tricistronic rRNA transcript (SSU-rRNA, 5.8S rRNA, LSU-rRNA)"/>
    <property type="evidence" value="ECO:0007669"/>
    <property type="project" value="TreeGrafter"/>
</dbReference>
<dbReference type="InterPro" id="IPR016024">
    <property type="entry name" value="ARM-type_fold"/>
</dbReference>
<evidence type="ECO:0000256" key="6">
    <source>
        <dbReference type="SAM" id="MobiDB-lite"/>
    </source>
</evidence>
<dbReference type="PANTHER" id="PTHR13102:SF0">
    <property type="entry name" value="NUCLEOLAR PROTEIN 9"/>
    <property type="match status" value="1"/>
</dbReference>
<dbReference type="InterPro" id="IPR011989">
    <property type="entry name" value="ARM-like"/>
</dbReference>
<feature type="repeat" description="Pumilio" evidence="5">
    <location>
        <begin position="41"/>
        <end position="76"/>
    </location>
</feature>
<evidence type="ECO:0000256" key="5">
    <source>
        <dbReference type="PROSITE-ProRule" id="PRU00317"/>
    </source>
</evidence>
<dbReference type="GO" id="GO:0030686">
    <property type="term" value="C:90S preribosome"/>
    <property type="evidence" value="ECO:0007669"/>
    <property type="project" value="TreeGrafter"/>
</dbReference>
<keyword evidence="8" id="KW-1185">Reference proteome</keyword>
<dbReference type="GO" id="GO:0030688">
    <property type="term" value="C:preribosome, small subunit precursor"/>
    <property type="evidence" value="ECO:0007669"/>
    <property type="project" value="TreeGrafter"/>
</dbReference>
<dbReference type="SUPFAM" id="SSF48371">
    <property type="entry name" value="ARM repeat"/>
    <property type="match status" value="1"/>
</dbReference>
<dbReference type="GO" id="GO:0000480">
    <property type="term" value="P:endonucleolytic cleavage in 5'-ETS of tricistronic rRNA transcript (SSU-rRNA, 5.8S rRNA, LSU-rRNA)"/>
    <property type="evidence" value="ECO:0007669"/>
    <property type="project" value="TreeGrafter"/>
</dbReference>
<evidence type="ECO:0000256" key="3">
    <source>
        <dbReference type="ARBA" id="ARBA00030932"/>
    </source>
</evidence>
<feature type="region of interest" description="Disordered" evidence="6">
    <location>
        <begin position="184"/>
        <end position="207"/>
    </location>
</feature>
<evidence type="ECO:0000256" key="1">
    <source>
        <dbReference type="ARBA" id="ARBA00016427"/>
    </source>
</evidence>
<proteinExistence type="predicted"/>
<dbReference type="Gene3D" id="1.25.10.10">
    <property type="entry name" value="Leucine-rich Repeat Variant"/>
    <property type="match status" value="1"/>
</dbReference>
<evidence type="ECO:0000313" key="8">
    <source>
        <dbReference type="Proteomes" id="UP001211907"/>
    </source>
</evidence>
<accession>A0AAD5SQD3</accession>
<dbReference type="Proteomes" id="UP001211907">
    <property type="component" value="Unassembled WGS sequence"/>
</dbReference>
<name>A0AAD5SQD3_9FUNG</name>
<evidence type="ECO:0000256" key="2">
    <source>
        <dbReference type="ARBA" id="ARBA00022737"/>
    </source>
</evidence>
<dbReference type="Pfam" id="PF22493">
    <property type="entry name" value="PUF_NOP9"/>
    <property type="match status" value="1"/>
</dbReference>
<reference evidence="7" key="1">
    <citation type="submission" date="2020-05" db="EMBL/GenBank/DDBJ databases">
        <title>Phylogenomic resolution of chytrid fungi.</title>
        <authorList>
            <person name="Stajich J.E."/>
            <person name="Amses K."/>
            <person name="Simmons R."/>
            <person name="Seto K."/>
            <person name="Myers J."/>
            <person name="Bonds A."/>
            <person name="Quandt C.A."/>
            <person name="Barry K."/>
            <person name="Liu P."/>
            <person name="Grigoriev I."/>
            <person name="Longcore J.E."/>
            <person name="James T.Y."/>
        </authorList>
    </citation>
    <scope>NUCLEOTIDE SEQUENCE</scope>
    <source>
        <strain evidence="7">JEL0513</strain>
    </source>
</reference>
<evidence type="ECO:0000313" key="7">
    <source>
        <dbReference type="EMBL" id="KAJ3089729.1"/>
    </source>
</evidence>
<comment type="caution">
    <text evidence="7">The sequence shown here is derived from an EMBL/GenBank/DDBJ whole genome shotgun (WGS) entry which is preliminary data.</text>
</comment>